<dbReference type="InterPro" id="IPR050515">
    <property type="entry name" value="Beta-lactam/transpept"/>
</dbReference>
<sequence>MIDKKGIKKLGICFGTIFLVLIGKLLYIQIIKGENLSVMAEAQHSHTGNISEINYMVLDDKGKSLLKTDDKYKIVIDTVDFKRNNSSTPMEELYAFRYTLKNYNKNYDIAVDLNSDKEGKRYYDVDKETYDKINSLNNINGVYSYKYNSIDRKSSWNICNMLTSSKTRDGKDKEGDCLENTIAEYTSANKSSTIVFATDSQGKVQEGIYNIPKDNVNLKLTINDSMEEKVKEVLEQEKYKKYSQIGVALCDSDTGKIRVLTQKDNSKPNIMLASATENGYSPGSIFKTIVLGAALNEGIVSLDDKFTCECKPNLPCKTSHGTLTVEEAFTKSCNNIFAEIGNKLGSKKIIEYAKAQGLFSKVLNLYGDNEAQGDYVISEVDEGGATNISIGQNIRIEPLQALGMINTVVNNGVYVKPYIMGSLEDNDFNTVKEFQTSEKQQVIKTSVATIMKNELLRVVRDENGTGKAAYVKNVELGGKTGTATRMEPKKDDNGGYLKDDKGNSVMEKRYDGWFAGYYKYKGKNYSMVVFVENIANEESGGTIAAPIFKEIVEKVTDIK</sequence>
<dbReference type="AlphaFoldDB" id="A0A1I2JGR2"/>
<dbReference type="Gene3D" id="3.40.710.10">
    <property type="entry name" value="DD-peptidase/beta-lactamase superfamily"/>
    <property type="match status" value="1"/>
</dbReference>
<dbReference type="EMBL" id="FOOE01000001">
    <property type="protein sequence ID" value="SFF51871.1"/>
    <property type="molecule type" value="Genomic_DNA"/>
</dbReference>
<evidence type="ECO:0000313" key="7">
    <source>
        <dbReference type="Proteomes" id="UP000182135"/>
    </source>
</evidence>
<evidence type="ECO:0000256" key="3">
    <source>
        <dbReference type="SAM" id="Phobius"/>
    </source>
</evidence>
<gene>
    <name evidence="5" type="ORF">DBY38_09195</name>
    <name evidence="6" type="ORF">SAMN04487885_101324</name>
</gene>
<dbReference type="OrthoDB" id="2985542at2"/>
<protein>
    <submittedName>
        <fullName evidence="5 6">Penicillin-binding protein 2</fullName>
    </submittedName>
</protein>
<keyword evidence="6" id="KW-0132">Cell division</keyword>
<evidence type="ECO:0000313" key="6">
    <source>
        <dbReference type="EMBL" id="SFF51871.1"/>
    </source>
</evidence>
<dbReference type="eggNOG" id="COG0768">
    <property type="taxonomic scope" value="Bacteria"/>
</dbReference>
<accession>A0A1I2JGR2</accession>
<dbReference type="GeneID" id="90544569"/>
<evidence type="ECO:0000259" key="4">
    <source>
        <dbReference type="Pfam" id="PF00905"/>
    </source>
</evidence>
<dbReference type="Pfam" id="PF00905">
    <property type="entry name" value="Transpeptidase"/>
    <property type="match status" value="1"/>
</dbReference>
<evidence type="ECO:0000256" key="2">
    <source>
        <dbReference type="ARBA" id="ARBA00023136"/>
    </source>
</evidence>
<keyword evidence="6" id="KW-0131">Cell cycle</keyword>
<reference evidence="5 8" key="2">
    <citation type="submission" date="2018-03" db="EMBL/GenBank/DDBJ databases">
        <title>The uncultured portion of the human microbiome is neutrally assembled.</title>
        <authorList>
            <person name="Jeraldo P."/>
            <person name="Boardman L."/>
            <person name="White B.A."/>
            <person name="Nelson H."/>
            <person name="Goldenfeld N."/>
            <person name="Chia N."/>
        </authorList>
    </citation>
    <scope>NUCLEOTIDE SEQUENCE [LARGE SCALE GENOMIC DNA]</scope>
    <source>
        <strain evidence="5">CIM:MAG 903</strain>
    </source>
</reference>
<dbReference type="GO" id="GO:0051301">
    <property type="term" value="P:cell division"/>
    <property type="evidence" value="ECO:0007669"/>
    <property type="project" value="UniProtKB-KW"/>
</dbReference>
<reference evidence="6 7" key="1">
    <citation type="submission" date="2016-10" db="EMBL/GenBank/DDBJ databases">
        <authorList>
            <person name="de Groot N.N."/>
        </authorList>
    </citation>
    <scope>NUCLEOTIDE SEQUENCE [LARGE SCALE GENOMIC DNA]</scope>
    <source>
        <strain evidence="6 7">NLAE-zl-G419</strain>
    </source>
</reference>
<dbReference type="GO" id="GO:0008658">
    <property type="term" value="F:penicillin binding"/>
    <property type="evidence" value="ECO:0007669"/>
    <property type="project" value="InterPro"/>
</dbReference>
<dbReference type="InterPro" id="IPR001460">
    <property type="entry name" value="PCN-bd_Tpept"/>
</dbReference>
<feature type="transmembrane region" description="Helical" evidence="3">
    <location>
        <begin position="12"/>
        <end position="30"/>
    </location>
</feature>
<dbReference type="Proteomes" id="UP000246114">
    <property type="component" value="Unassembled WGS sequence"/>
</dbReference>
<dbReference type="EMBL" id="QAMZ01000043">
    <property type="protein sequence ID" value="PWL53037.1"/>
    <property type="molecule type" value="Genomic_DNA"/>
</dbReference>
<keyword evidence="3" id="KW-0812">Transmembrane</keyword>
<dbReference type="GO" id="GO:0071555">
    <property type="term" value="P:cell wall organization"/>
    <property type="evidence" value="ECO:0007669"/>
    <property type="project" value="TreeGrafter"/>
</dbReference>
<dbReference type="STRING" id="1529.SAMN04487885_101324"/>
<dbReference type="PANTHER" id="PTHR30627:SF1">
    <property type="entry name" value="PEPTIDOGLYCAN D,D-TRANSPEPTIDASE FTSI"/>
    <property type="match status" value="1"/>
</dbReference>
<proteinExistence type="predicted"/>
<keyword evidence="2 3" id="KW-0472">Membrane</keyword>
<dbReference type="InterPro" id="IPR012338">
    <property type="entry name" value="Beta-lactam/transpept-like"/>
</dbReference>
<dbReference type="PANTHER" id="PTHR30627">
    <property type="entry name" value="PEPTIDOGLYCAN D,D-TRANSPEPTIDASE"/>
    <property type="match status" value="1"/>
</dbReference>
<organism evidence="6 7">
    <name type="scientific">Clostridium cadaveris</name>
    <dbReference type="NCBI Taxonomy" id="1529"/>
    <lineage>
        <taxon>Bacteria</taxon>
        <taxon>Bacillati</taxon>
        <taxon>Bacillota</taxon>
        <taxon>Clostridia</taxon>
        <taxon>Eubacteriales</taxon>
        <taxon>Clostridiaceae</taxon>
        <taxon>Clostridium</taxon>
    </lineage>
</organism>
<name>A0A1I2JGR2_9CLOT</name>
<dbReference type="Proteomes" id="UP000182135">
    <property type="component" value="Unassembled WGS sequence"/>
</dbReference>
<dbReference type="GO" id="GO:0005886">
    <property type="term" value="C:plasma membrane"/>
    <property type="evidence" value="ECO:0007669"/>
    <property type="project" value="TreeGrafter"/>
</dbReference>
<dbReference type="SUPFAM" id="SSF56601">
    <property type="entry name" value="beta-lactamase/transpeptidase-like"/>
    <property type="match status" value="1"/>
</dbReference>
<evidence type="ECO:0000313" key="8">
    <source>
        <dbReference type="Proteomes" id="UP000246114"/>
    </source>
</evidence>
<comment type="subcellular location">
    <subcellularLocation>
        <location evidence="1">Membrane</location>
    </subcellularLocation>
</comment>
<feature type="domain" description="Penicillin-binding protein transpeptidase" evidence="4">
    <location>
        <begin position="247"/>
        <end position="553"/>
    </location>
</feature>
<dbReference type="RefSeq" id="WP_027638197.1">
    <property type="nucleotide sequence ID" value="NZ_CABMJC010000020.1"/>
</dbReference>
<keyword evidence="7" id="KW-1185">Reference proteome</keyword>
<keyword evidence="3" id="KW-1133">Transmembrane helix</keyword>
<evidence type="ECO:0000313" key="5">
    <source>
        <dbReference type="EMBL" id="PWL53037.1"/>
    </source>
</evidence>
<evidence type="ECO:0000256" key="1">
    <source>
        <dbReference type="ARBA" id="ARBA00004370"/>
    </source>
</evidence>